<evidence type="ECO:0000313" key="3">
    <source>
        <dbReference type="Proteomes" id="UP000198736"/>
    </source>
</evidence>
<dbReference type="Proteomes" id="UP000198736">
    <property type="component" value="Unassembled WGS sequence"/>
</dbReference>
<dbReference type="AlphaFoldDB" id="A0A0S4LBS2"/>
<feature type="region of interest" description="Disordered" evidence="1">
    <location>
        <begin position="29"/>
        <end position="58"/>
    </location>
</feature>
<dbReference type="EMBL" id="CZPZ01000009">
    <property type="protein sequence ID" value="CUS34623.1"/>
    <property type="molecule type" value="Genomic_DNA"/>
</dbReference>
<name>A0A0S4LBS2_9BACT</name>
<organism evidence="2 3">
    <name type="scientific">Candidatus Nitrospira nitrificans</name>
    <dbReference type="NCBI Taxonomy" id="1742973"/>
    <lineage>
        <taxon>Bacteria</taxon>
        <taxon>Pseudomonadati</taxon>
        <taxon>Nitrospirota</taxon>
        <taxon>Nitrospiria</taxon>
        <taxon>Nitrospirales</taxon>
        <taxon>Nitrospiraceae</taxon>
        <taxon>Nitrospira</taxon>
    </lineage>
</organism>
<keyword evidence="3" id="KW-1185">Reference proteome</keyword>
<sequence>MNYQVLWKTLQTDIPRLQLQIAKVLKQESKKARSTQTKKNAIREKKSGQAALRVHALT</sequence>
<dbReference type="STRING" id="1742973.COMA2_170104"/>
<evidence type="ECO:0000256" key="1">
    <source>
        <dbReference type="SAM" id="MobiDB-lite"/>
    </source>
</evidence>
<protein>
    <submittedName>
        <fullName evidence="2">Uncharacterized protein</fullName>
    </submittedName>
</protein>
<evidence type="ECO:0000313" key="2">
    <source>
        <dbReference type="EMBL" id="CUS34623.1"/>
    </source>
</evidence>
<proteinExistence type="predicted"/>
<accession>A0A0S4LBS2</accession>
<gene>
    <name evidence="2" type="ORF">COMA2_170104</name>
</gene>
<reference evidence="3" key="1">
    <citation type="submission" date="2015-10" db="EMBL/GenBank/DDBJ databases">
        <authorList>
            <person name="Luecker S."/>
            <person name="Luecker S."/>
        </authorList>
    </citation>
    <scope>NUCLEOTIDE SEQUENCE [LARGE SCALE GENOMIC DNA]</scope>
</reference>